<dbReference type="EMBL" id="JBHSQN010000009">
    <property type="protein sequence ID" value="MFC6012052.1"/>
    <property type="molecule type" value="Genomic_DNA"/>
</dbReference>
<feature type="region of interest" description="Disordered" evidence="5">
    <location>
        <begin position="256"/>
        <end position="370"/>
    </location>
</feature>
<dbReference type="InterPro" id="IPR003439">
    <property type="entry name" value="ABC_transporter-like_ATP-bd"/>
</dbReference>
<dbReference type="Proteomes" id="UP001596223">
    <property type="component" value="Unassembled WGS sequence"/>
</dbReference>
<name>A0ABW1JT21_9NOCA</name>
<organism evidence="7 8">
    <name type="scientific">Nocardia lasii</name>
    <dbReference type="NCBI Taxonomy" id="1616107"/>
    <lineage>
        <taxon>Bacteria</taxon>
        <taxon>Bacillati</taxon>
        <taxon>Actinomycetota</taxon>
        <taxon>Actinomycetes</taxon>
        <taxon>Mycobacteriales</taxon>
        <taxon>Nocardiaceae</taxon>
        <taxon>Nocardia</taxon>
    </lineage>
</organism>
<dbReference type="InterPro" id="IPR013563">
    <property type="entry name" value="Oligopep_ABC_C"/>
</dbReference>
<evidence type="ECO:0000256" key="1">
    <source>
        <dbReference type="ARBA" id="ARBA00005417"/>
    </source>
</evidence>
<evidence type="ECO:0000256" key="4">
    <source>
        <dbReference type="ARBA" id="ARBA00022840"/>
    </source>
</evidence>
<accession>A0ABW1JT21</accession>
<sequence length="638" mass="67632">MSEKDTLLRVDDLSVRYRASRTAAVDGVSLSVDRGEFVSIVGESGSGKSTTIHAALHLLPASARVEATALELNGHDTASWSDRKLARLRGPFVGFVPQDPGTSLNPVKRVGTQVLEALRLHRRVESGPGRALAVEKLATAGLRDPERVYRQYPHELSGGMKQRVLIAIALANDPALLVADEPTSALDVTVQKVILDHLAHLRETLGLGVLLVTHDLGVAAERSDRLIVMQHGRIVEEGPATRILTDPHHDYTRRLVAAAPTRHSTRLTGTEPGGGTGTTSPRSGTEPRYESGAGSTARPGTTSLRSDTDPRHESGAGATTRAGTIRRSDTAPRQGTTEPTPDIGSSARPGADATSAPISIGTASARAKPVPTAGTALLEVRDLAKTFAHGGVRAVDKVSLAVRAGTTHALVGESGAGKSTVARIAAGFASADSGEVWFDGARIDGLSRGKLRPIRRGIQFVYQNPYSSLDPKFTVEQIIAEPLVALGLLPRGPRRRERVLELLDEVALSREHLARKATELSGGQRQRVAIARALAAGPRMLILDEAVSALDVSVQAQILRLLVDLQHQQGLTYLFITHDLGVVRLVADEVTVMRAGAVVESGSVSTVFENPTQDYTRQLLDAVPVGADRATPVAAVVA</sequence>
<dbReference type="Gene3D" id="3.40.50.300">
    <property type="entry name" value="P-loop containing nucleotide triphosphate hydrolases"/>
    <property type="match status" value="2"/>
</dbReference>
<proteinExistence type="inferred from homology"/>
<evidence type="ECO:0000256" key="3">
    <source>
        <dbReference type="ARBA" id="ARBA00022741"/>
    </source>
</evidence>
<evidence type="ECO:0000256" key="5">
    <source>
        <dbReference type="SAM" id="MobiDB-lite"/>
    </source>
</evidence>
<gene>
    <name evidence="7" type="ORF">ACFP3H_13420</name>
</gene>
<feature type="domain" description="ABC transporter" evidence="6">
    <location>
        <begin position="378"/>
        <end position="620"/>
    </location>
</feature>
<dbReference type="PANTHER" id="PTHR43776">
    <property type="entry name" value="TRANSPORT ATP-BINDING PROTEIN"/>
    <property type="match status" value="1"/>
</dbReference>
<evidence type="ECO:0000313" key="8">
    <source>
        <dbReference type="Proteomes" id="UP001596223"/>
    </source>
</evidence>
<dbReference type="PANTHER" id="PTHR43776:SF7">
    <property type="entry name" value="D,D-DIPEPTIDE TRANSPORT ATP-BINDING PROTEIN DDPF-RELATED"/>
    <property type="match status" value="1"/>
</dbReference>
<protein>
    <submittedName>
        <fullName evidence="7">Dipeptide ABC transporter ATP-binding protein</fullName>
    </submittedName>
</protein>
<dbReference type="PROSITE" id="PS50893">
    <property type="entry name" value="ABC_TRANSPORTER_2"/>
    <property type="match status" value="2"/>
</dbReference>
<dbReference type="GO" id="GO:0005524">
    <property type="term" value="F:ATP binding"/>
    <property type="evidence" value="ECO:0007669"/>
    <property type="project" value="UniProtKB-KW"/>
</dbReference>
<comment type="caution">
    <text evidence="7">The sequence shown here is derived from an EMBL/GenBank/DDBJ whole genome shotgun (WGS) entry which is preliminary data.</text>
</comment>
<dbReference type="SUPFAM" id="SSF52540">
    <property type="entry name" value="P-loop containing nucleoside triphosphate hydrolases"/>
    <property type="match status" value="2"/>
</dbReference>
<keyword evidence="3" id="KW-0547">Nucleotide-binding</keyword>
<keyword evidence="4 7" id="KW-0067">ATP-binding</keyword>
<evidence type="ECO:0000259" key="6">
    <source>
        <dbReference type="PROSITE" id="PS50893"/>
    </source>
</evidence>
<dbReference type="RefSeq" id="WP_378604906.1">
    <property type="nucleotide sequence ID" value="NZ_JBHSQN010000009.1"/>
</dbReference>
<dbReference type="InterPro" id="IPR003593">
    <property type="entry name" value="AAA+_ATPase"/>
</dbReference>
<dbReference type="Pfam" id="PF08352">
    <property type="entry name" value="oligo_HPY"/>
    <property type="match status" value="2"/>
</dbReference>
<evidence type="ECO:0000256" key="2">
    <source>
        <dbReference type="ARBA" id="ARBA00022448"/>
    </source>
</evidence>
<dbReference type="SMART" id="SM00382">
    <property type="entry name" value="AAA"/>
    <property type="match status" value="2"/>
</dbReference>
<evidence type="ECO:0000313" key="7">
    <source>
        <dbReference type="EMBL" id="MFC6012052.1"/>
    </source>
</evidence>
<keyword evidence="2" id="KW-0813">Transport</keyword>
<comment type="similarity">
    <text evidence="1">Belongs to the ABC transporter superfamily.</text>
</comment>
<dbReference type="NCBIfam" id="NF008453">
    <property type="entry name" value="PRK11308.1"/>
    <property type="match status" value="2"/>
</dbReference>
<reference evidence="8" key="1">
    <citation type="journal article" date="2019" name="Int. J. Syst. Evol. Microbiol.">
        <title>The Global Catalogue of Microorganisms (GCM) 10K type strain sequencing project: providing services to taxonomists for standard genome sequencing and annotation.</title>
        <authorList>
            <consortium name="The Broad Institute Genomics Platform"/>
            <consortium name="The Broad Institute Genome Sequencing Center for Infectious Disease"/>
            <person name="Wu L."/>
            <person name="Ma J."/>
        </authorList>
    </citation>
    <scope>NUCLEOTIDE SEQUENCE [LARGE SCALE GENOMIC DNA]</scope>
    <source>
        <strain evidence="8">CCUG 36956</strain>
    </source>
</reference>
<dbReference type="Pfam" id="PF00005">
    <property type="entry name" value="ABC_tran"/>
    <property type="match status" value="2"/>
</dbReference>
<dbReference type="InterPro" id="IPR017871">
    <property type="entry name" value="ABC_transporter-like_CS"/>
</dbReference>
<keyword evidence="8" id="KW-1185">Reference proteome</keyword>
<dbReference type="InterPro" id="IPR050319">
    <property type="entry name" value="ABC_transp_ATP-bind"/>
</dbReference>
<dbReference type="InterPro" id="IPR027417">
    <property type="entry name" value="P-loop_NTPase"/>
</dbReference>
<feature type="domain" description="ABC transporter" evidence="6">
    <location>
        <begin position="8"/>
        <end position="256"/>
    </location>
</feature>
<dbReference type="PROSITE" id="PS00211">
    <property type="entry name" value="ABC_TRANSPORTER_1"/>
    <property type="match status" value="2"/>
</dbReference>
<dbReference type="CDD" id="cd03257">
    <property type="entry name" value="ABC_NikE_OppD_transporters"/>
    <property type="match status" value="2"/>
</dbReference>